<accession>A0ABU2T8U3</accession>
<feature type="chain" id="PRO_5046078886" evidence="1">
    <location>
        <begin position="23"/>
        <end position="132"/>
    </location>
</feature>
<evidence type="ECO:0000313" key="2">
    <source>
        <dbReference type="EMBL" id="MDT0457348.1"/>
    </source>
</evidence>
<reference evidence="2" key="1">
    <citation type="submission" date="2024-05" db="EMBL/GenBank/DDBJ databases">
        <title>30 novel species of actinomycetes from the DSMZ collection.</title>
        <authorList>
            <person name="Nouioui I."/>
        </authorList>
    </citation>
    <scope>NUCLEOTIDE SEQUENCE</scope>
    <source>
        <strain evidence="2">DSM 41527</strain>
    </source>
</reference>
<name>A0ABU2T8U3_9ACTN</name>
<keyword evidence="3" id="KW-1185">Reference proteome</keyword>
<dbReference type="RefSeq" id="WP_311624492.1">
    <property type="nucleotide sequence ID" value="NZ_JAVRFE010000019.1"/>
</dbReference>
<dbReference type="EMBL" id="JAVRFE010000019">
    <property type="protein sequence ID" value="MDT0457348.1"/>
    <property type="molecule type" value="Genomic_DNA"/>
</dbReference>
<feature type="signal peptide" evidence="1">
    <location>
        <begin position="1"/>
        <end position="22"/>
    </location>
</feature>
<comment type="caution">
    <text evidence="2">The sequence shown here is derived from an EMBL/GenBank/DDBJ whole genome shotgun (WGS) entry which is preliminary data.</text>
</comment>
<proteinExistence type="predicted"/>
<dbReference type="Proteomes" id="UP001180551">
    <property type="component" value="Unassembled WGS sequence"/>
</dbReference>
<sequence>MKSGLKRLAVIGSLGVASAALATSPAFAKSDISIEATPHTAHVGSVVKVHGQGGDDAERYTTLVIQQRSGKPGHWSNWRTVKQDFGFEVRADVKATQAGELQFRSVLYATDENHQHAKTDRVSAPLTIHVVR</sequence>
<gene>
    <name evidence="2" type="ORF">RM550_16645</name>
</gene>
<keyword evidence="1" id="KW-0732">Signal</keyword>
<protein>
    <submittedName>
        <fullName evidence="2">Uncharacterized protein</fullName>
    </submittedName>
</protein>
<evidence type="ECO:0000256" key="1">
    <source>
        <dbReference type="SAM" id="SignalP"/>
    </source>
</evidence>
<evidence type="ECO:0000313" key="3">
    <source>
        <dbReference type="Proteomes" id="UP001180551"/>
    </source>
</evidence>
<organism evidence="2 3">
    <name type="scientific">Streptomyces mooreae</name>
    <dbReference type="NCBI Taxonomy" id="3075523"/>
    <lineage>
        <taxon>Bacteria</taxon>
        <taxon>Bacillati</taxon>
        <taxon>Actinomycetota</taxon>
        <taxon>Actinomycetes</taxon>
        <taxon>Kitasatosporales</taxon>
        <taxon>Streptomycetaceae</taxon>
        <taxon>Streptomyces</taxon>
    </lineage>
</organism>